<comment type="caution">
    <text evidence="9">The sequence shown here is derived from an EMBL/GenBank/DDBJ whole genome shotgun (WGS) entry which is preliminary data.</text>
</comment>
<organism evidence="9 10">
    <name type="scientific">Folsomia candida</name>
    <name type="common">Springtail</name>
    <dbReference type="NCBI Taxonomy" id="158441"/>
    <lineage>
        <taxon>Eukaryota</taxon>
        <taxon>Metazoa</taxon>
        <taxon>Ecdysozoa</taxon>
        <taxon>Arthropoda</taxon>
        <taxon>Hexapoda</taxon>
        <taxon>Collembola</taxon>
        <taxon>Entomobryomorpha</taxon>
        <taxon>Isotomoidea</taxon>
        <taxon>Isotomidae</taxon>
        <taxon>Proisotominae</taxon>
        <taxon>Folsomia</taxon>
    </lineage>
</organism>
<evidence type="ECO:0000256" key="5">
    <source>
        <dbReference type="ARBA" id="ARBA00022777"/>
    </source>
</evidence>
<dbReference type="Pfam" id="PF00069">
    <property type="entry name" value="Pkinase"/>
    <property type="match status" value="1"/>
</dbReference>
<keyword evidence="2" id="KW-0723">Serine/threonine-protein kinase</keyword>
<dbReference type="PROSITE" id="PS50011">
    <property type="entry name" value="PROTEIN_KINASE_DOM"/>
    <property type="match status" value="1"/>
</dbReference>
<feature type="domain" description="Protein kinase" evidence="8">
    <location>
        <begin position="39"/>
        <end position="389"/>
    </location>
</feature>
<accession>A0A226EDI4</accession>
<dbReference type="GO" id="GO:0004694">
    <property type="term" value="F:eukaryotic translation initiation factor 2alpha kinase activity"/>
    <property type="evidence" value="ECO:0007669"/>
    <property type="project" value="TreeGrafter"/>
</dbReference>
<dbReference type="STRING" id="158441.A0A226EDI4"/>
<dbReference type="InterPro" id="IPR011009">
    <property type="entry name" value="Kinase-like_dom_sf"/>
</dbReference>
<dbReference type="OrthoDB" id="1405469at2759"/>
<dbReference type="InterPro" id="IPR000719">
    <property type="entry name" value="Prot_kinase_dom"/>
</dbReference>
<dbReference type="Gene3D" id="1.10.510.10">
    <property type="entry name" value="Transferase(Phosphotransferase) domain 1"/>
    <property type="match status" value="1"/>
</dbReference>
<dbReference type="InterPro" id="IPR017441">
    <property type="entry name" value="Protein_kinase_ATP_BS"/>
</dbReference>
<keyword evidence="4 7" id="KW-0547">Nucleotide-binding</keyword>
<keyword evidence="3" id="KW-0808">Transferase</keyword>
<dbReference type="AlphaFoldDB" id="A0A226EDI4"/>
<dbReference type="Gene3D" id="3.30.200.20">
    <property type="entry name" value="Phosphorylase Kinase, domain 1"/>
    <property type="match status" value="1"/>
</dbReference>
<name>A0A226EDI4_FOLCA</name>
<sequence length="389" mass="44369">MQSLLQTRPKTCLTGSNNLGNVSITDLNPPWSTTIGFQLMEAEPLGRGSFGRVFKARHRLDFIPYAIKQINVLAALSKLRSQNEEDESALLEKLLREIKLQSGINSSFVVRYHSHWVEGPGSEKFKTNKIRELLSLCMGNNRDESTEESSDDSDLWSSSKSYFSDSTKNSTFLYIQMELCNQETLKDFVKNATDRERLIECPRIISQTAKGLSAIHAKGIIHRDLKPDNIYATKGGGRNLVIWKIADFGISTKFGSSADELGGFNFDLSELDVTGSGKEEEFSSQSFKGTESYKSPEMYEQLPYTTKTDIYSLALIYIFTLCKFSSDFKCIEYFRYLRLQTHETSSIYEQDTILMDDVTRRKYFSVIQKMLCRNPDERPQALEIYTEVP</sequence>
<evidence type="ECO:0000313" key="10">
    <source>
        <dbReference type="Proteomes" id="UP000198287"/>
    </source>
</evidence>
<dbReference type="PROSITE" id="PS00107">
    <property type="entry name" value="PROTEIN_KINASE_ATP"/>
    <property type="match status" value="1"/>
</dbReference>
<reference evidence="9 10" key="1">
    <citation type="submission" date="2015-12" db="EMBL/GenBank/DDBJ databases">
        <title>The genome of Folsomia candida.</title>
        <authorList>
            <person name="Faddeeva A."/>
            <person name="Derks M.F."/>
            <person name="Anvar Y."/>
            <person name="Smit S."/>
            <person name="Van Straalen N."/>
            <person name="Roelofs D."/>
        </authorList>
    </citation>
    <scope>NUCLEOTIDE SEQUENCE [LARGE SCALE GENOMIC DNA]</scope>
    <source>
        <strain evidence="9 10">VU population</strain>
        <tissue evidence="9">Whole body</tissue>
    </source>
</reference>
<evidence type="ECO:0000313" key="9">
    <source>
        <dbReference type="EMBL" id="OXA55107.1"/>
    </source>
</evidence>
<gene>
    <name evidence="9" type="ORF">Fcan01_11520</name>
</gene>
<keyword evidence="6 7" id="KW-0067">ATP-binding</keyword>
<keyword evidence="10" id="KW-1185">Reference proteome</keyword>
<dbReference type="GO" id="GO:0005524">
    <property type="term" value="F:ATP binding"/>
    <property type="evidence" value="ECO:0007669"/>
    <property type="project" value="UniProtKB-UniRule"/>
</dbReference>
<evidence type="ECO:0000256" key="2">
    <source>
        <dbReference type="ARBA" id="ARBA00022527"/>
    </source>
</evidence>
<evidence type="ECO:0000256" key="6">
    <source>
        <dbReference type="ARBA" id="ARBA00022840"/>
    </source>
</evidence>
<proteinExistence type="predicted"/>
<evidence type="ECO:0000259" key="8">
    <source>
        <dbReference type="PROSITE" id="PS50011"/>
    </source>
</evidence>
<dbReference type="PANTHER" id="PTHR11042">
    <property type="entry name" value="EUKARYOTIC TRANSLATION INITIATION FACTOR 2-ALPHA KINASE EIF2-ALPHA KINASE -RELATED"/>
    <property type="match status" value="1"/>
</dbReference>
<dbReference type="Proteomes" id="UP000198287">
    <property type="component" value="Unassembled WGS sequence"/>
</dbReference>
<dbReference type="GO" id="GO:0005737">
    <property type="term" value="C:cytoplasm"/>
    <property type="evidence" value="ECO:0007669"/>
    <property type="project" value="TreeGrafter"/>
</dbReference>
<dbReference type="SUPFAM" id="SSF56112">
    <property type="entry name" value="Protein kinase-like (PK-like)"/>
    <property type="match status" value="1"/>
</dbReference>
<keyword evidence="5 9" id="KW-0418">Kinase</keyword>
<dbReference type="EMBL" id="LNIX01000005">
    <property type="protein sequence ID" value="OXA55107.1"/>
    <property type="molecule type" value="Genomic_DNA"/>
</dbReference>
<evidence type="ECO:0000256" key="4">
    <source>
        <dbReference type="ARBA" id="ARBA00022741"/>
    </source>
</evidence>
<dbReference type="SMART" id="SM00220">
    <property type="entry name" value="S_TKc"/>
    <property type="match status" value="1"/>
</dbReference>
<evidence type="ECO:0000256" key="7">
    <source>
        <dbReference type="PROSITE-ProRule" id="PRU10141"/>
    </source>
</evidence>
<dbReference type="PANTHER" id="PTHR11042:SF160">
    <property type="entry name" value="EUKARYOTIC TRANSLATION INITIATION FACTOR 2-ALPHA KINASE 1"/>
    <property type="match status" value="1"/>
</dbReference>
<protein>
    <recommendedName>
        <fullName evidence="1">non-specific serine/threonine protein kinase</fullName>
        <ecNumber evidence="1">2.7.11.1</ecNumber>
    </recommendedName>
</protein>
<evidence type="ECO:0000256" key="1">
    <source>
        <dbReference type="ARBA" id="ARBA00012513"/>
    </source>
</evidence>
<evidence type="ECO:0000256" key="3">
    <source>
        <dbReference type="ARBA" id="ARBA00022679"/>
    </source>
</evidence>
<dbReference type="EC" id="2.7.11.1" evidence="1"/>
<feature type="binding site" evidence="7">
    <location>
        <position position="68"/>
    </location>
    <ligand>
        <name>ATP</name>
        <dbReference type="ChEBI" id="CHEBI:30616"/>
    </ligand>
</feature>
<dbReference type="InterPro" id="IPR050339">
    <property type="entry name" value="CC_SR_Kinase"/>
</dbReference>
<dbReference type="GO" id="GO:0005634">
    <property type="term" value="C:nucleus"/>
    <property type="evidence" value="ECO:0007669"/>
    <property type="project" value="TreeGrafter"/>
</dbReference>